<evidence type="ECO:0000313" key="2">
    <source>
        <dbReference type="EMBL" id="KAL3699650.1"/>
    </source>
</evidence>
<feature type="compositionally biased region" description="Low complexity" evidence="1">
    <location>
        <begin position="228"/>
        <end position="238"/>
    </location>
</feature>
<reference evidence="2 3" key="1">
    <citation type="submission" date="2024-09" db="EMBL/GenBank/DDBJ databases">
        <title>Chromosome-scale assembly of Riccia sorocarpa.</title>
        <authorList>
            <person name="Paukszto L."/>
        </authorList>
    </citation>
    <scope>NUCLEOTIDE SEQUENCE [LARGE SCALE GENOMIC DNA]</scope>
    <source>
        <strain evidence="2">LP-2024</strain>
        <tissue evidence="2">Aerial parts of the thallus</tissue>
    </source>
</reference>
<feature type="compositionally biased region" description="Low complexity" evidence="1">
    <location>
        <begin position="210"/>
        <end position="219"/>
    </location>
</feature>
<keyword evidence="3" id="KW-1185">Reference proteome</keyword>
<proteinExistence type="predicted"/>
<dbReference type="Proteomes" id="UP001633002">
    <property type="component" value="Unassembled WGS sequence"/>
</dbReference>
<accession>A0ABD3IB73</accession>
<dbReference type="AlphaFoldDB" id="A0ABD3IB73"/>
<sequence>MALAKPKPFTIEDIVNSTNIRKSKLRWFLHEAINVYGARSLFLASAKKEPVNIGIVAWLGIENDTVDVLVQNDNELTSYELLVEKFSAKECDPSVKAIVGASVDLEALKLAIVDDSKWIFIERDCVKLALRLGILSPPEGVAVADLVLHNVEWAAFKDKQEREKKKKGVQTQRPAAVDVGQPSEISPNADRAKKKKQDVGGSGKTSGSAPSVPQPSQVPRRPRGDIVGEPSESEGPPEYMVPDHTPVEDSAADVSFPVTQSPKIQPLSVMSEVEMDKDEKNRIRREAIIRCLVDQSVLRIPIE</sequence>
<organism evidence="2 3">
    <name type="scientific">Riccia sorocarpa</name>
    <dbReference type="NCBI Taxonomy" id="122646"/>
    <lineage>
        <taxon>Eukaryota</taxon>
        <taxon>Viridiplantae</taxon>
        <taxon>Streptophyta</taxon>
        <taxon>Embryophyta</taxon>
        <taxon>Marchantiophyta</taxon>
        <taxon>Marchantiopsida</taxon>
        <taxon>Marchantiidae</taxon>
        <taxon>Marchantiales</taxon>
        <taxon>Ricciaceae</taxon>
        <taxon>Riccia</taxon>
    </lineage>
</organism>
<comment type="caution">
    <text evidence="2">The sequence shown here is derived from an EMBL/GenBank/DDBJ whole genome shotgun (WGS) entry which is preliminary data.</text>
</comment>
<gene>
    <name evidence="2" type="ORF">R1sor_017672</name>
</gene>
<feature type="region of interest" description="Disordered" evidence="1">
    <location>
        <begin position="159"/>
        <end position="278"/>
    </location>
</feature>
<evidence type="ECO:0000313" key="3">
    <source>
        <dbReference type="Proteomes" id="UP001633002"/>
    </source>
</evidence>
<dbReference type="EMBL" id="JBJQOH010000001">
    <property type="protein sequence ID" value="KAL3699650.1"/>
    <property type="molecule type" value="Genomic_DNA"/>
</dbReference>
<name>A0ABD3IB73_9MARC</name>
<evidence type="ECO:0000256" key="1">
    <source>
        <dbReference type="SAM" id="MobiDB-lite"/>
    </source>
</evidence>
<protein>
    <submittedName>
        <fullName evidence="2">Uncharacterized protein</fullName>
    </submittedName>
</protein>